<name>A0AAN6REP2_9PLEO</name>
<feature type="region of interest" description="Disordered" evidence="1">
    <location>
        <begin position="1769"/>
        <end position="1794"/>
    </location>
</feature>
<feature type="domain" description="SAM-like" evidence="5">
    <location>
        <begin position="843"/>
        <end position="918"/>
    </location>
</feature>
<feature type="transmembrane region" description="Helical" evidence="2">
    <location>
        <begin position="1658"/>
        <end position="1676"/>
    </location>
</feature>
<dbReference type="InterPro" id="IPR049326">
    <property type="entry name" value="Rhodopsin_dom_fungi"/>
</dbReference>
<dbReference type="Pfam" id="PF23395">
    <property type="entry name" value="SAM_6"/>
    <property type="match status" value="1"/>
</dbReference>
<accession>A0AAN6REP2</accession>
<feature type="transmembrane region" description="Helical" evidence="2">
    <location>
        <begin position="1498"/>
        <end position="1521"/>
    </location>
</feature>
<dbReference type="Proteomes" id="UP001280581">
    <property type="component" value="Unassembled WGS sequence"/>
</dbReference>
<dbReference type="Pfam" id="PF23394">
    <property type="entry name" value="DUF7102"/>
    <property type="match status" value="1"/>
</dbReference>
<protein>
    <submittedName>
        <fullName evidence="6">Uncharacterized protein</fullName>
    </submittedName>
</protein>
<evidence type="ECO:0000256" key="2">
    <source>
        <dbReference type="SAM" id="Phobius"/>
    </source>
</evidence>
<feature type="domain" description="DUF7102" evidence="4">
    <location>
        <begin position="674"/>
        <end position="830"/>
    </location>
</feature>
<dbReference type="PANTHER" id="PTHR45588">
    <property type="entry name" value="TPR DOMAIN-CONTAINING PROTEIN"/>
    <property type="match status" value="1"/>
</dbReference>
<feature type="region of interest" description="Disordered" evidence="1">
    <location>
        <begin position="611"/>
        <end position="663"/>
    </location>
</feature>
<feature type="domain" description="Rhodopsin" evidence="3">
    <location>
        <begin position="1482"/>
        <end position="1721"/>
    </location>
</feature>
<reference evidence="6 7" key="1">
    <citation type="submission" date="2021-02" db="EMBL/GenBank/DDBJ databases">
        <title>Genome assembly of Pseudopithomyces chartarum.</title>
        <authorList>
            <person name="Jauregui R."/>
            <person name="Singh J."/>
            <person name="Voisey C."/>
        </authorList>
    </citation>
    <scope>NUCLEOTIDE SEQUENCE [LARGE SCALE GENOMIC DNA]</scope>
    <source>
        <strain evidence="6 7">AGR01</strain>
    </source>
</reference>
<comment type="caution">
    <text evidence="6">The sequence shown here is derived from an EMBL/GenBank/DDBJ whole genome shotgun (WGS) entry which is preliminary data.</text>
</comment>
<proteinExistence type="predicted"/>
<sequence>MDHDLELDVFPQEPTVLEFARFHGLCRDYTQEPLELSCALSPSADTLNADLQNPKNAAPLTKTADALTKERLSVGKEAAMLLKMLQSLQNAALRPTAIPNGRKCLQRLKQEVPILHTDNELDMLEFGRVVESGFKDLKIPLEPVSEEADEGLSWPSRYSEFPEQCLAQNIIIRPITPPLLPPTPEQTPYIPSSPGNYVPLVSDDSNSTAAEAKALEEQIMDTDTLTGPGFDGDDFVLLDTIGATDDDPMTCHNTSPRVKRKTSDLKVEGPLTPQMFSESPMKKLKTVSFAQTIVEYIPTTSYNDNDGGGFDNASGKQGNEIVDLPSNFEDGNDILTEEDDYAFFKIIEPAAEDANWQVENEKLLEADTTRRIDVPHVDFRLPTAPWEEFTRANASEEDINAQSRFIEWVKRNQMKSVTSWHGVSELERRLPLGPFSYTSSKFSVEEKLHGEDVVKQMLSSINDEGIATSSTDMWKRSGLRILEDEEDEDDILSGDEQEKENDIRSLIKKRMIELQEEGTDIQSIAYRPTGLRKGADNKHYPRHQGQTLTSAHWNNNSKSQCANEMASTVDHQRKPMHTRDSDTSLMFGGKFSATSALDKFMALNGKGTVSMPVSQGKPILKSQPERQLPSPVQPTHQLQKDKNSTTNKGVQSGLTTSRPSLDLPTVPAELPSCSFVISSAFLQRRSLAKQIQSLYPDAEFVSRDFNLRYEEYEEADLIISPSTGLIVTTVQQLKQRALPGQPACSPMKDRISALQPMYERLIILVSEGLSKEWEGQSQGQCLDHRDQEALDDYKKFASQLEGEILVRYAPGGEQALARTAVNLMAEYGLPHGSQDIRDIKLLTDQTTWELFLRRAGLNAFAAQVILAFLKDPITWPHPSANKHGTFQTCGLQTFLFMSAEQRAKNFHTVLGGKRILTSGSERSEIEHHQTGATSVRDLGAPGTLAFALGPNYNKPWEMFDPDELRACIKQIKDSNAKAKEHAEGTTEVEKALVDAIQARVPKSLDDVNFKSCNEAYAKAMASVYHKYPEDLDVAALYADAVMNLSAWDLWDLKTGEPKDGAGTLEAKSVLERAMKQEGAFQHAGILHMFIHLMEMSKTPEVALVAADHLLSLCPASGHLVHMPSHIDVQVGDYRGAVTSNTDACAADEKFVSESGDDAFYTIYRVHNYHFLAYAAMFAGKFKVAIDAVERMETIVTKELVEKLPDFLEMFAAIRVEVLVRFGRWDELIALSVPREEDQALYAVTTATIYYGRGIAYAAKGDTENAEKERDLLYTAVDKIPSSRISVTPVNKSITVMQVAKAMLDGELEYRKGNYDEAFKHLETAVEREDELNYAEPWPWMMPSRHAYAALLLEQGRVEEAAKAYAADLGFDDTIIRARQHPNNVWALHGYHECLNKLGRTEEAKIIGQQLQIAQAVADVDVKSSCYCRSLVARSILFGLSFTKHWVGLEGKSFDMGAFANRGPELVAVCSTFVSLAVASILLRIYVRVRLVRAFGWDDAFMIAALALYIMFTTTAINGAHWGTGRHMAILDEEQITKALRYWYLCYPAYCMCMVFAKISVGLFLLRVTVQSHYRRIIYGVMFATVITGLIFFFISVLQCTPVWYFWDKYNTTGTCVNIDVIIGIAFIYSAIASICDFTFGLLPIFLVWNLNMAKNQKVMLIPILSMACVASVAVTVRMGYLMKFKSPDFLWDTFDVAIWSDIEQGLAITAGSLATLRPLYRDVTRRLGWTDAQTFPTGDHKSSHGWYRTPSSELQKKSGPFSLVSITRVGGEGSPQRSRSSDEVAASVPGPSPIKLRDDLLEESEENKGFNSWRIQVGNRCDEESTVARGITRQTDVFLESSNHRRN</sequence>
<dbReference type="InterPro" id="IPR057559">
    <property type="entry name" value="SAM_6"/>
</dbReference>
<feature type="transmembrane region" description="Helical" evidence="2">
    <location>
        <begin position="1577"/>
        <end position="1606"/>
    </location>
</feature>
<dbReference type="SUPFAM" id="SSF48452">
    <property type="entry name" value="TPR-like"/>
    <property type="match status" value="1"/>
</dbReference>
<feature type="transmembrane region" description="Helical" evidence="2">
    <location>
        <begin position="1618"/>
        <end position="1646"/>
    </location>
</feature>
<gene>
    <name evidence="6" type="ORF">GRF29_154g955658</name>
</gene>
<evidence type="ECO:0000259" key="5">
    <source>
        <dbReference type="Pfam" id="PF23395"/>
    </source>
</evidence>
<keyword evidence="2" id="KW-0812">Transmembrane</keyword>
<evidence type="ECO:0000259" key="4">
    <source>
        <dbReference type="Pfam" id="PF23394"/>
    </source>
</evidence>
<feature type="compositionally biased region" description="Polar residues" evidence="1">
    <location>
        <begin position="644"/>
        <end position="659"/>
    </location>
</feature>
<evidence type="ECO:0000259" key="3">
    <source>
        <dbReference type="Pfam" id="PF20684"/>
    </source>
</evidence>
<dbReference type="InterPro" id="IPR055528">
    <property type="entry name" value="DUF7102"/>
</dbReference>
<feature type="transmembrane region" description="Helical" evidence="2">
    <location>
        <begin position="1541"/>
        <end position="1565"/>
    </location>
</feature>
<keyword evidence="7" id="KW-1185">Reference proteome</keyword>
<dbReference type="InterPro" id="IPR011990">
    <property type="entry name" value="TPR-like_helical_dom_sf"/>
</dbReference>
<dbReference type="EMBL" id="WVTA01000013">
    <property type="protein sequence ID" value="KAK3202836.1"/>
    <property type="molecule type" value="Genomic_DNA"/>
</dbReference>
<keyword evidence="2" id="KW-1133">Transmembrane helix</keyword>
<evidence type="ECO:0000313" key="6">
    <source>
        <dbReference type="EMBL" id="KAK3202836.1"/>
    </source>
</evidence>
<evidence type="ECO:0000256" key="1">
    <source>
        <dbReference type="SAM" id="MobiDB-lite"/>
    </source>
</evidence>
<organism evidence="6 7">
    <name type="scientific">Pseudopithomyces chartarum</name>
    <dbReference type="NCBI Taxonomy" id="1892770"/>
    <lineage>
        <taxon>Eukaryota</taxon>
        <taxon>Fungi</taxon>
        <taxon>Dikarya</taxon>
        <taxon>Ascomycota</taxon>
        <taxon>Pezizomycotina</taxon>
        <taxon>Dothideomycetes</taxon>
        <taxon>Pleosporomycetidae</taxon>
        <taxon>Pleosporales</taxon>
        <taxon>Massarineae</taxon>
        <taxon>Didymosphaeriaceae</taxon>
        <taxon>Pseudopithomyces</taxon>
    </lineage>
</organism>
<evidence type="ECO:0000313" key="7">
    <source>
        <dbReference type="Proteomes" id="UP001280581"/>
    </source>
</evidence>
<dbReference type="Pfam" id="PF20684">
    <property type="entry name" value="Fung_rhodopsin"/>
    <property type="match status" value="1"/>
</dbReference>
<dbReference type="Gene3D" id="1.25.40.10">
    <property type="entry name" value="Tetratricopeptide repeat domain"/>
    <property type="match status" value="1"/>
</dbReference>
<feature type="transmembrane region" description="Helical" evidence="2">
    <location>
        <begin position="1465"/>
        <end position="1486"/>
    </location>
</feature>
<dbReference type="PANTHER" id="PTHR45588:SF1">
    <property type="entry name" value="WW DOMAIN-CONTAINING PROTEIN"/>
    <property type="match status" value="1"/>
</dbReference>
<keyword evidence="2" id="KW-0472">Membrane</keyword>